<dbReference type="EMBL" id="CP029619">
    <property type="protein sequence ID" value="AWN82295.1"/>
    <property type="molecule type" value="Genomic_DNA"/>
</dbReference>
<dbReference type="SUPFAM" id="SSF53474">
    <property type="entry name" value="alpha/beta-Hydrolases"/>
    <property type="match status" value="1"/>
</dbReference>
<dbReference type="InterPro" id="IPR029058">
    <property type="entry name" value="AB_hydrolase_fold"/>
</dbReference>
<dbReference type="Proteomes" id="UP000245872">
    <property type="component" value="Chromosome"/>
</dbReference>
<keyword evidence="3" id="KW-1185">Reference proteome</keyword>
<dbReference type="AlphaFoldDB" id="A0A2Z3LIE1"/>
<evidence type="ECO:0000313" key="3">
    <source>
        <dbReference type="Proteomes" id="UP000245872"/>
    </source>
</evidence>
<organism evidence="2 3">
    <name type="scientific">Candidatus Cardinium hertigii</name>
    <dbReference type="NCBI Taxonomy" id="247481"/>
    <lineage>
        <taxon>Bacteria</taxon>
        <taxon>Pseudomonadati</taxon>
        <taxon>Bacteroidota</taxon>
        <taxon>Cytophagia</taxon>
        <taxon>Cytophagales</taxon>
        <taxon>Amoebophilaceae</taxon>
        <taxon>Candidatus Cardinium</taxon>
    </lineage>
</organism>
<accession>A0A2Z3LIE1</accession>
<evidence type="ECO:0000259" key="1">
    <source>
        <dbReference type="Pfam" id="PF05057"/>
    </source>
</evidence>
<dbReference type="InterPro" id="IPR007751">
    <property type="entry name" value="DUF676_lipase-like"/>
</dbReference>
<dbReference type="KEGG" id="cher:DK880_00998"/>
<gene>
    <name evidence="2" type="ORF">DK880_00998</name>
</gene>
<reference evidence="2 3" key="1">
    <citation type="submission" date="2018-05" db="EMBL/GenBank/DDBJ databases">
        <title>Candidatus Cardinium hertigii Genome Assembly.</title>
        <authorList>
            <person name="Showmaker K.C."/>
            <person name="Walden K.O."/>
            <person name="Fields C.J."/>
            <person name="Lambert K.N."/>
            <person name="Hudson M.E."/>
        </authorList>
    </citation>
    <scope>NUCLEOTIDE SEQUENCE [LARGE SCALE GENOMIC DNA]</scope>
    <source>
        <strain evidence="3">cHgTN10</strain>
    </source>
</reference>
<name>A0A2Z3LIE1_9BACT</name>
<dbReference type="Pfam" id="PF05057">
    <property type="entry name" value="DUF676"/>
    <property type="match status" value="1"/>
</dbReference>
<feature type="domain" description="DUF676" evidence="1">
    <location>
        <begin position="64"/>
        <end position="194"/>
    </location>
</feature>
<dbReference type="OrthoDB" id="979559at2"/>
<dbReference type="RefSeq" id="WP_109997666.1">
    <property type="nucleotide sequence ID" value="NZ_CP029619.1"/>
</dbReference>
<protein>
    <recommendedName>
        <fullName evidence="1">DUF676 domain-containing protein</fullName>
    </recommendedName>
</protein>
<dbReference type="Gene3D" id="3.40.50.1820">
    <property type="entry name" value="alpha/beta hydrolase"/>
    <property type="match status" value="1"/>
</dbReference>
<proteinExistence type="predicted"/>
<sequence>MQRNNLLARILSYKFSLICYFTLGTSHCNPNSNKKDIRKVHPSSVKRKEGFAAGVSQCSHEQDKAVQVIVLLHGLDRNSFDFNVMKAVLQQNFPHAVILALTSVNKYTPAKGKSPTTKLPIVEQAELAYEEIKSDFKSRGKDFSTIPKRLVLVGHSQGGLRAFALIRAFGERLSKETAITIERLITIGTPWKGAPVADHLKDPDKVTALLKRFKDDLEQIEPSYSGKLLRHIFKKDIFCYKIPSCAIAYLFRKFSDIAEGDEWPIKALGVGGAADLRPGSSFINGVASALKDIVVPVTAIAGVARGFDEVFLLSSTNAARWKELDQVYAKIIGGDMHCEHDMLLPVSTQHAEGLKKKDFECLKIYGTCHGNKVGIPVKKGVSELSNAQVIQAVVDTITKTFYHEQNALNATCTGR</sequence>
<evidence type="ECO:0000313" key="2">
    <source>
        <dbReference type="EMBL" id="AWN82295.1"/>
    </source>
</evidence>